<dbReference type="GO" id="GO:0046872">
    <property type="term" value="F:metal ion binding"/>
    <property type="evidence" value="ECO:0007669"/>
    <property type="project" value="InterPro"/>
</dbReference>
<dbReference type="Gene3D" id="3.60.21.10">
    <property type="match status" value="1"/>
</dbReference>
<dbReference type="PANTHER" id="PTHR22953">
    <property type="entry name" value="ACID PHOSPHATASE RELATED"/>
    <property type="match status" value="1"/>
</dbReference>
<dbReference type="InterPro" id="IPR008963">
    <property type="entry name" value="Purple_acid_Pase-like_N"/>
</dbReference>
<dbReference type="InterPro" id="IPR004843">
    <property type="entry name" value="Calcineurin-like_PHP"/>
</dbReference>
<protein>
    <submittedName>
        <fullName evidence="4">Calcineurin-like phosphoesterase</fullName>
    </submittedName>
</protein>
<dbReference type="Proteomes" id="UP000198916">
    <property type="component" value="Unassembled WGS sequence"/>
</dbReference>
<dbReference type="RefSeq" id="WP_090602396.1">
    <property type="nucleotide sequence ID" value="NZ_FNZR01000001.1"/>
</dbReference>
<dbReference type="SUPFAM" id="SSF56300">
    <property type="entry name" value="Metallo-dependent phosphatases"/>
    <property type="match status" value="1"/>
</dbReference>
<dbReference type="InterPro" id="IPR029052">
    <property type="entry name" value="Metallo-depent_PP-like"/>
</dbReference>
<feature type="domain" description="Calcineurin-like phosphoesterase" evidence="2">
    <location>
        <begin position="340"/>
        <end position="517"/>
    </location>
</feature>
<dbReference type="PANTHER" id="PTHR22953:SF153">
    <property type="entry name" value="PURPLE ACID PHOSPHATASE"/>
    <property type="match status" value="1"/>
</dbReference>
<dbReference type="CDD" id="cd00063">
    <property type="entry name" value="FN3"/>
    <property type="match status" value="1"/>
</dbReference>
<dbReference type="AlphaFoldDB" id="A0A1H7FQK3"/>
<evidence type="ECO:0000313" key="4">
    <source>
        <dbReference type="EMBL" id="SEK28258.1"/>
    </source>
</evidence>
<accession>A0A1H7FQK3</accession>
<organism evidence="4 5">
    <name type="scientific">Parapedobacter koreensis</name>
    <dbReference type="NCBI Taxonomy" id="332977"/>
    <lineage>
        <taxon>Bacteria</taxon>
        <taxon>Pseudomonadati</taxon>
        <taxon>Bacteroidota</taxon>
        <taxon>Sphingobacteriia</taxon>
        <taxon>Sphingobacteriales</taxon>
        <taxon>Sphingobacteriaceae</taxon>
        <taxon>Parapedobacter</taxon>
    </lineage>
</organism>
<evidence type="ECO:0000259" key="2">
    <source>
        <dbReference type="Pfam" id="PF00149"/>
    </source>
</evidence>
<reference evidence="5" key="1">
    <citation type="submission" date="2016-10" db="EMBL/GenBank/DDBJ databases">
        <authorList>
            <person name="Varghese N."/>
            <person name="Submissions S."/>
        </authorList>
    </citation>
    <scope>NUCLEOTIDE SEQUENCE [LARGE SCALE GENOMIC DNA]</scope>
    <source>
        <strain evidence="5">Jip14</strain>
    </source>
</reference>
<keyword evidence="1" id="KW-0732">Signal</keyword>
<dbReference type="OrthoDB" id="9801383at2"/>
<dbReference type="GO" id="GO:0003993">
    <property type="term" value="F:acid phosphatase activity"/>
    <property type="evidence" value="ECO:0007669"/>
    <property type="project" value="InterPro"/>
</dbReference>
<dbReference type="Pfam" id="PF16656">
    <property type="entry name" value="Pur_ac_phosph_N"/>
    <property type="match status" value="1"/>
</dbReference>
<feature type="domain" description="Purple acid phosphatase N-terminal" evidence="3">
    <location>
        <begin position="233"/>
        <end position="328"/>
    </location>
</feature>
<dbReference type="SUPFAM" id="SSF49363">
    <property type="entry name" value="Purple acid phosphatase, N-terminal domain"/>
    <property type="match status" value="1"/>
</dbReference>
<dbReference type="STRING" id="332977.SAMN05421740_101432"/>
<dbReference type="Pfam" id="PF00149">
    <property type="entry name" value="Metallophos"/>
    <property type="match status" value="1"/>
</dbReference>
<dbReference type="InterPro" id="IPR039331">
    <property type="entry name" value="PAPs-like"/>
</dbReference>
<evidence type="ECO:0000313" key="5">
    <source>
        <dbReference type="Proteomes" id="UP000198916"/>
    </source>
</evidence>
<name>A0A1H7FQK3_9SPHI</name>
<evidence type="ECO:0000259" key="3">
    <source>
        <dbReference type="Pfam" id="PF16656"/>
    </source>
</evidence>
<proteinExistence type="predicted"/>
<dbReference type="Gene3D" id="2.60.40.380">
    <property type="entry name" value="Purple acid phosphatase-like, N-terminal"/>
    <property type="match status" value="1"/>
</dbReference>
<evidence type="ECO:0000256" key="1">
    <source>
        <dbReference type="ARBA" id="ARBA00022729"/>
    </source>
</evidence>
<sequence>MPQDKRYRSHRVTMVAISVLLCIGCKPQANDRSIADTMDGIVTRLYAQLDADRLDTIGASFILNFITQEEREALATNYWQFKVNVPVVISLMRDTAQSQLPFWLEPSGFQKTALTVRNDSYTYEVWQKNFPAGEVKLGINGFDKHRPVYFVSVAPQDAAADLVLEPIFPVAQHIDTLGIGSFTYHDWDGLTLTDVPESLRGQLLLTTIRGRAREAHLIHAYRKTAFPAHDVADQLTLTLGEDPSSTMTVQWRTDTTIKNTWISYWLEGHADTAELYADVGRLEDRLLINDRYNQRFIARLTKLAPGSKYHYQVRGERGPLSSVYTFTTEPVSSGFSFNWFGDIHNDSIAGLVIQQAFERDSAASFSLCSGDLVNTGLHRDDWDRFFHYPGDVFARQPLMAVPGNHDSQDGLGASMFHSLLDYPPNGPVDFAPSGLSYFFRYQNALFVMVDAASFSLEEQATWLVETLASSQADWKFVVVHFPPFNEVEPYPEMVSRWVPLLEEQGVDLVLSGHFHYYLRAHPLKAGKKDKAGITYLQSATVRGGEVREDSQPQPFVAKRVVSGNFYQHFRIDGKQLEYTCYDADHSERDRLVVKK</sequence>
<dbReference type="EMBL" id="FNZR01000001">
    <property type="protein sequence ID" value="SEK28258.1"/>
    <property type="molecule type" value="Genomic_DNA"/>
</dbReference>
<gene>
    <name evidence="4" type="ORF">SAMN05421740_101432</name>
</gene>
<dbReference type="InterPro" id="IPR015914">
    <property type="entry name" value="PAPs_N"/>
</dbReference>
<keyword evidence="5" id="KW-1185">Reference proteome</keyword>
<dbReference type="InterPro" id="IPR003961">
    <property type="entry name" value="FN3_dom"/>
</dbReference>